<protein>
    <submittedName>
        <fullName evidence="1">Uncharacterized protein</fullName>
    </submittedName>
</protein>
<feature type="non-terminal residue" evidence="1">
    <location>
        <position position="178"/>
    </location>
</feature>
<keyword evidence="2" id="KW-1185">Reference proteome</keyword>
<evidence type="ECO:0000313" key="2">
    <source>
        <dbReference type="Proteomes" id="UP000023152"/>
    </source>
</evidence>
<name>X6N5B7_RETFI</name>
<dbReference type="EMBL" id="ASPP01011905">
    <property type="protein sequence ID" value="ETO21138.1"/>
    <property type="molecule type" value="Genomic_DNA"/>
</dbReference>
<dbReference type="Proteomes" id="UP000023152">
    <property type="component" value="Unassembled WGS sequence"/>
</dbReference>
<organism evidence="1 2">
    <name type="scientific">Reticulomyxa filosa</name>
    <dbReference type="NCBI Taxonomy" id="46433"/>
    <lineage>
        <taxon>Eukaryota</taxon>
        <taxon>Sar</taxon>
        <taxon>Rhizaria</taxon>
        <taxon>Retaria</taxon>
        <taxon>Foraminifera</taxon>
        <taxon>Monothalamids</taxon>
        <taxon>Reticulomyxidae</taxon>
        <taxon>Reticulomyxa</taxon>
    </lineage>
</organism>
<reference evidence="1 2" key="1">
    <citation type="journal article" date="2013" name="Curr. Biol.">
        <title>The Genome of the Foraminiferan Reticulomyxa filosa.</title>
        <authorList>
            <person name="Glockner G."/>
            <person name="Hulsmann N."/>
            <person name="Schleicher M."/>
            <person name="Noegel A.A."/>
            <person name="Eichinger L."/>
            <person name="Gallinger C."/>
            <person name="Pawlowski J."/>
            <person name="Sierra R."/>
            <person name="Euteneuer U."/>
            <person name="Pillet L."/>
            <person name="Moustafa A."/>
            <person name="Platzer M."/>
            <person name="Groth M."/>
            <person name="Szafranski K."/>
            <person name="Schliwa M."/>
        </authorList>
    </citation>
    <scope>NUCLEOTIDE SEQUENCE [LARGE SCALE GENOMIC DNA]</scope>
</reference>
<dbReference type="AlphaFoldDB" id="X6N5B7"/>
<evidence type="ECO:0000313" key="1">
    <source>
        <dbReference type="EMBL" id="ETO21138.1"/>
    </source>
</evidence>
<sequence length="178" mass="20666">MMKKKGNSNEDEKNKILSVQMNQLLKQCLDADDSLLFCVGRDLFLTFFNYFTPESLQTAVQVIATNSAKQTLDVVVGGESIDYETSRRHQQFRLVDYDTVFYGDDANYSDDDDDKKMADKERDELKELDQALRHVFRSKKEETHNKGAVQSKKQRTEKRVVHLALSIFEAFRSHFINL</sequence>
<proteinExistence type="predicted"/>
<accession>X6N5B7</accession>
<comment type="caution">
    <text evidence="1">The sequence shown here is derived from an EMBL/GenBank/DDBJ whole genome shotgun (WGS) entry which is preliminary data.</text>
</comment>
<gene>
    <name evidence="1" type="ORF">RFI_16066</name>
</gene>